<keyword evidence="5" id="KW-0479">Metal-binding</keyword>
<dbReference type="PANTHER" id="PTHR22930:SF228">
    <property type="entry name" value="PROTEIN ALP1-LIKE"/>
    <property type="match status" value="1"/>
</dbReference>
<dbReference type="Proteomes" id="UP000028045">
    <property type="component" value="Unassembled WGS sequence"/>
</dbReference>
<dbReference type="GO" id="GO:0016787">
    <property type="term" value="F:hydrolase activity"/>
    <property type="evidence" value="ECO:0007669"/>
    <property type="project" value="UniProtKB-KW"/>
</dbReference>
<protein>
    <submittedName>
        <fullName evidence="10">Uncharacterized protein</fullName>
    </submittedName>
</protein>
<evidence type="ECO:0000256" key="4">
    <source>
        <dbReference type="ARBA" id="ARBA00022722"/>
    </source>
</evidence>
<dbReference type="PANTHER" id="PTHR22930">
    <property type="match status" value="1"/>
</dbReference>
<name>A0A084B515_STACB</name>
<keyword evidence="7" id="KW-0539">Nucleus</keyword>
<proteinExistence type="inferred from homology"/>
<dbReference type="InterPro" id="IPR058353">
    <property type="entry name" value="DUF8040"/>
</dbReference>
<keyword evidence="6" id="KW-0378">Hydrolase</keyword>
<evidence type="ECO:0000256" key="6">
    <source>
        <dbReference type="ARBA" id="ARBA00022801"/>
    </source>
</evidence>
<comment type="subcellular location">
    <subcellularLocation>
        <location evidence="2">Nucleus</location>
    </subcellularLocation>
</comment>
<sequence>MDSRLYRNAGLPVPDDSNDDDLRAAVVILALLQTFQIGAVAAVSQRTWEHTPDSEGDSRSPVANITQARAYGRWLLQAPDRMFKDLFRMKKTVFFELCRYLRNNNPELEDGRQGLELKVMIFLWICAYNETQRNTAYRFYTSQGQVSAVFHQLISPMRRLHTKFVHLPKPGHLSPRVELDRKMQQFNGTLGAVDGTHIPAFIAEGKQTRFRSYKNNISQNVFAVVSFEGLFLYILAGAEGSLHDSSLFREAMTRSFRIPHGRLYLADSGFGVQRGILVPFAIYTYHLQDWRLTGEKPANKEELYNFRHAQLRVIVEQVFGRCKRKFKIIRCSAPEYKLQHQITLIYALTALYNFIQLEGKEPEAAYEQMEETLTPEEREDLEKARRRANSVVGSLSSLRYRELIARWLWQDCEEARAAREESDDEDVFAPLEEMELDNEYI</sequence>
<dbReference type="OrthoDB" id="4954565at2759"/>
<keyword evidence="11" id="KW-1185">Reference proteome</keyword>
<evidence type="ECO:0000256" key="1">
    <source>
        <dbReference type="ARBA" id="ARBA00001968"/>
    </source>
</evidence>
<evidence type="ECO:0000256" key="5">
    <source>
        <dbReference type="ARBA" id="ARBA00022723"/>
    </source>
</evidence>
<evidence type="ECO:0000256" key="3">
    <source>
        <dbReference type="ARBA" id="ARBA00006958"/>
    </source>
</evidence>
<reference evidence="10 11" key="1">
    <citation type="journal article" date="2014" name="BMC Genomics">
        <title>Comparative genome sequencing reveals chemotype-specific gene clusters in the toxigenic black mold Stachybotrys.</title>
        <authorList>
            <person name="Semeiks J."/>
            <person name="Borek D."/>
            <person name="Otwinowski Z."/>
            <person name="Grishin N.V."/>
        </authorList>
    </citation>
    <scope>NUCLEOTIDE SEQUENCE [LARGE SCALE GENOMIC DNA]</scope>
    <source>
        <strain evidence="11">CBS 109288 / IBT 7711</strain>
    </source>
</reference>
<dbReference type="AlphaFoldDB" id="A0A084B515"/>
<dbReference type="Pfam" id="PF26138">
    <property type="entry name" value="DUF8040"/>
    <property type="match status" value="1"/>
</dbReference>
<dbReference type="GO" id="GO:0046872">
    <property type="term" value="F:metal ion binding"/>
    <property type="evidence" value="ECO:0007669"/>
    <property type="project" value="UniProtKB-KW"/>
</dbReference>
<evidence type="ECO:0000313" key="11">
    <source>
        <dbReference type="Proteomes" id="UP000028045"/>
    </source>
</evidence>
<evidence type="ECO:0000256" key="2">
    <source>
        <dbReference type="ARBA" id="ARBA00004123"/>
    </source>
</evidence>
<comment type="similarity">
    <text evidence="3">Belongs to the HARBI1 family.</text>
</comment>
<comment type="cofactor">
    <cofactor evidence="1">
        <name>a divalent metal cation</name>
        <dbReference type="ChEBI" id="CHEBI:60240"/>
    </cofactor>
</comment>
<gene>
    <name evidence="10" type="ORF">S7711_11543</name>
</gene>
<dbReference type="InterPro" id="IPR045249">
    <property type="entry name" value="HARBI1-like"/>
</dbReference>
<dbReference type="GO" id="GO:0005634">
    <property type="term" value="C:nucleus"/>
    <property type="evidence" value="ECO:0007669"/>
    <property type="project" value="UniProtKB-SubCell"/>
</dbReference>
<evidence type="ECO:0000259" key="8">
    <source>
        <dbReference type="Pfam" id="PF13359"/>
    </source>
</evidence>
<feature type="domain" description="DDE Tnp4" evidence="8">
    <location>
        <begin position="193"/>
        <end position="353"/>
    </location>
</feature>
<keyword evidence="4" id="KW-0540">Nuclease</keyword>
<dbReference type="Pfam" id="PF13359">
    <property type="entry name" value="DDE_Tnp_4"/>
    <property type="match status" value="1"/>
</dbReference>
<dbReference type="GO" id="GO:0004518">
    <property type="term" value="F:nuclease activity"/>
    <property type="evidence" value="ECO:0007669"/>
    <property type="project" value="UniProtKB-KW"/>
</dbReference>
<feature type="domain" description="DUF8040" evidence="9">
    <location>
        <begin position="75"/>
        <end position="155"/>
    </location>
</feature>
<accession>A0A084B515</accession>
<dbReference type="HOGENOM" id="CLU_040082_0_2_1"/>
<evidence type="ECO:0000259" key="9">
    <source>
        <dbReference type="Pfam" id="PF26138"/>
    </source>
</evidence>
<organism evidence="10 11">
    <name type="scientific">Stachybotrys chartarum (strain CBS 109288 / IBT 7711)</name>
    <name type="common">Toxic black mold</name>
    <name type="synonym">Stilbospora chartarum</name>
    <dbReference type="NCBI Taxonomy" id="1280523"/>
    <lineage>
        <taxon>Eukaryota</taxon>
        <taxon>Fungi</taxon>
        <taxon>Dikarya</taxon>
        <taxon>Ascomycota</taxon>
        <taxon>Pezizomycotina</taxon>
        <taxon>Sordariomycetes</taxon>
        <taxon>Hypocreomycetidae</taxon>
        <taxon>Hypocreales</taxon>
        <taxon>Stachybotryaceae</taxon>
        <taxon>Stachybotrys</taxon>
    </lineage>
</organism>
<dbReference type="InterPro" id="IPR027806">
    <property type="entry name" value="HARBI1_dom"/>
</dbReference>
<dbReference type="EMBL" id="KL648052">
    <property type="protein sequence ID" value="KEY72644.1"/>
    <property type="molecule type" value="Genomic_DNA"/>
</dbReference>
<evidence type="ECO:0000313" key="10">
    <source>
        <dbReference type="EMBL" id="KEY72644.1"/>
    </source>
</evidence>
<evidence type="ECO:0000256" key="7">
    <source>
        <dbReference type="ARBA" id="ARBA00023242"/>
    </source>
</evidence>